<dbReference type="GO" id="GO:0005637">
    <property type="term" value="C:nuclear inner membrane"/>
    <property type="evidence" value="ECO:0007669"/>
    <property type="project" value="TreeGrafter"/>
</dbReference>
<comment type="caution">
    <text evidence="10">The sequence shown here is derived from an EMBL/GenBank/DDBJ whole genome shotgun (WGS) entry which is preliminary data.</text>
</comment>
<organism evidence="10 11">
    <name type="scientific">Polarella glacialis</name>
    <name type="common">Dinoflagellate</name>
    <dbReference type="NCBI Taxonomy" id="89957"/>
    <lineage>
        <taxon>Eukaryota</taxon>
        <taxon>Sar</taxon>
        <taxon>Alveolata</taxon>
        <taxon>Dinophyceae</taxon>
        <taxon>Suessiales</taxon>
        <taxon>Suessiaceae</taxon>
        <taxon>Polarella</taxon>
    </lineage>
</organism>
<comment type="similarity">
    <text evidence="2">Belongs to the dpy-19 family.</text>
</comment>
<feature type="transmembrane region" description="Helical" evidence="9">
    <location>
        <begin position="426"/>
        <end position="448"/>
    </location>
</feature>
<comment type="subcellular location">
    <subcellularLocation>
        <location evidence="1">Membrane</location>
        <topology evidence="1">Multi-pass membrane protein</topology>
    </subcellularLocation>
</comment>
<protein>
    <submittedName>
        <fullName evidence="10">Uncharacterized protein</fullName>
    </submittedName>
</protein>
<gene>
    <name evidence="10" type="ORF">PGLA2088_LOCUS17680</name>
</gene>
<keyword evidence="3" id="KW-0328">Glycosyltransferase</keyword>
<feature type="transmembrane region" description="Helical" evidence="9">
    <location>
        <begin position="149"/>
        <end position="168"/>
    </location>
</feature>
<name>A0A813J2K6_POLGL</name>
<evidence type="ECO:0000313" key="11">
    <source>
        <dbReference type="Proteomes" id="UP000626109"/>
    </source>
</evidence>
<keyword evidence="5 9" id="KW-0812">Transmembrane</keyword>
<dbReference type="Pfam" id="PF10034">
    <property type="entry name" value="Dpy19"/>
    <property type="match status" value="1"/>
</dbReference>
<feature type="region of interest" description="Disordered" evidence="8">
    <location>
        <begin position="1"/>
        <end position="37"/>
    </location>
</feature>
<evidence type="ECO:0000256" key="6">
    <source>
        <dbReference type="ARBA" id="ARBA00022989"/>
    </source>
</evidence>
<keyword evidence="6 9" id="KW-1133">Transmembrane helix</keyword>
<dbReference type="Proteomes" id="UP000626109">
    <property type="component" value="Unassembled WGS sequence"/>
</dbReference>
<evidence type="ECO:0000256" key="1">
    <source>
        <dbReference type="ARBA" id="ARBA00004141"/>
    </source>
</evidence>
<dbReference type="AlphaFoldDB" id="A0A813J2K6"/>
<evidence type="ECO:0000256" key="2">
    <source>
        <dbReference type="ARBA" id="ARBA00008744"/>
    </source>
</evidence>
<evidence type="ECO:0000256" key="4">
    <source>
        <dbReference type="ARBA" id="ARBA00022679"/>
    </source>
</evidence>
<dbReference type="PANTHER" id="PTHR31488">
    <property type="entry name" value="DPY-19-LIKE 1, LIKE (H. SAPIENS)"/>
    <property type="match status" value="1"/>
</dbReference>
<evidence type="ECO:0000313" key="10">
    <source>
        <dbReference type="EMBL" id="CAE8671322.1"/>
    </source>
</evidence>
<evidence type="ECO:0000256" key="5">
    <source>
        <dbReference type="ARBA" id="ARBA00022692"/>
    </source>
</evidence>
<sequence length="724" mass="78947">MAGPFLPDCVQQQQQQQKQQQQQQQQSAADDQNSSPCECASIPGSSCSANLAAVLIAAGFSVRASDSFFSSVGGKHAIDSFQSENAFYYSFYKQVAESTSWAQALQLLREDSLSEAPFCINALRRFNIYQELVFGLAYRCLYFLGLDAAAFYCYCVFLVYGAGLLALLSMAGASGDRLWCVLLAGMLYWSSFDSATHVGFMPPLRENCGMPFWFATCACLQAVHGTQQNNNNSKNNNNRGREHLLFVLSCTGFLLSWQFACFALLLQALSLYALVVMGVADGSFAVEVSRLYAGSALLSSALRFGDLWAVRSPFFWVVGSVGLAGWPDSRQGPTRALAAAALLLCYAAALRAAVGWMLVVQGGGDAEDNAHIVEFLSFRLQDLLRQLLGSSWVQSPTPLSYHAALYYGQRSFNSPTCKDLLDSGPLLLAALLAAVAVLCALLPVLCAPRTAESLAARRQLFPHAFLLMLVLATAPLFGLMLRYRIFLFPHLALLGSLLLDGALLPGRCWHHLGRCRGPIAAVMLASLLAADGSGIRRSLAGFRLWDAGSDQTFPGQKEDEVELGALMQWLVRHSAEEDVVISGMGLSALVRLHAARGVVCHPHYESAQLRERCFWAEKLNGHRTPSEYHAIIAERLFPGLGSSRRLGSGRAFVAVSVKDCFSSNELGQSMSAIIEQHEPRRTLKPKTCELLYLMAGHPACSKSRFVVICLLVVACCDLCFESHD</sequence>
<accession>A0A813J2K6</accession>
<feature type="transmembrane region" description="Helical" evidence="9">
    <location>
        <begin position="338"/>
        <end position="359"/>
    </location>
</feature>
<evidence type="ECO:0000256" key="8">
    <source>
        <dbReference type="SAM" id="MobiDB-lite"/>
    </source>
</evidence>
<feature type="transmembrane region" description="Helical" evidence="9">
    <location>
        <begin position="460"/>
        <end position="479"/>
    </location>
</feature>
<proteinExistence type="inferred from homology"/>
<evidence type="ECO:0000256" key="7">
    <source>
        <dbReference type="ARBA" id="ARBA00023136"/>
    </source>
</evidence>
<feature type="transmembrane region" description="Helical" evidence="9">
    <location>
        <begin position="308"/>
        <end position="326"/>
    </location>
</feature>
<feature type="compositionally biased region" description="Low complexity" evidence="8">
    <location>
        <begin position="11"/>
        <end position="26"/>
    </location>
</feature>
<dbReference type="PANTHER" id="PTHR31488:SF1">
    <property type="entry name" value="C-MANNOSYLTRANSFERASE DPY19L1"/>
    <property type="match status" value="1"/>
</dbReference>
<dbReference type="EMBL" id="CAJNNW010023877">
    <property type="protein sequence ID" value="CAE8671322.1"/>
    <property type="molecule type" value="Genomic_DNA"/>
</dbReference>
<keyword evidence="4" id="KW-0808">Transferase</keyword>
<feature type="compositionally biased region" description="Polar residues" evidence="8">
    <location>
        <begin position="27"/>
        <end position="36"/>
    </location>
</feature>
<feature type="transmembrane region" description="Helical" evidence="9">
    <location>
        <begin position="244"/>
        <end position="269"/>
    </location>
</feature>
<dbReference type="InterPro" id="IPR018732">
    <property type="entry name" value="Dpy-19/Dpy-19-like"/>
</dbReference>
<dbReference type="GO" id="GO:0000030">
    <property type="term" value="F:mannosyltransferase activity"/>
    <property type="evidence" value="ECO:0007669"/>
    <property type="project" value="TreeGrafter"/>
</dbReference>
<evidence type="ECO:0000256" key="9">
    <source>
        <dbReference type="SAM" id="Phobius"/>
    </source>
</evidence>
<reference evidence="10" key="1">
    <citation type="submission" date="2021-02" db="EMBL/GenBank/DDBJ databases">
        <authorList>
            <person name="Dougan E. K."/>
            <person name="Rhodes N."/>
            <person name="Thang M."/>
            <person name="Chan C."/>
        </authorList>
    </citation>
    <scope>NUCLEOTIDE SEQUENCE</scope>
</reference>
<keyword evidence="7 9" id="KW-0472">Membrane</keyword>
<evidence type="ECO:0000256" key="3">
    <source>
        <dbReference type="ARBA" id="ARBA00022676"/>
    </source>
</evidence>